<evidence type="ECO:0000313" key="5">
    <source>
        <dbReference type="Proteomes" id="UP000597507"/>
    </source>
</evidence>
<dbReference type="GO" id="GO:0005829">
    <property type="term" value="C:cytosol"/>
    <property type="evidence" value="ECO:0007669"/>
    <property type="project" value="TreeGrafter"/>
</dbReference>
<sequence length="415" mass="46713">MEILYFTEQPMSAYPVEEGRKFGATALMFSNRHFDPVAGSRLYNEYIEQYRLAEAVGFDGIMLNEHHNAPFCMQAKCNIFAAILAAITERVRIVLLGNPLPLAENPVRLAEELAMVDMISKGRLVSGFVRGGGQEQLATGVNPAYNRERFEEAHDLIVRTWTEFGPFRWEGAHYQQRVVNPWALPLQKPHPRIWIPGVISRETVVWAARHRYPYIALNTTVEQTQRIWKLYDDTAAEVGFEGGPPYHGYLKQVHVAETEEKAIENARQFMWMQGEFTGLAHPVWSTPSGYSSPENRRGFVEFSVGRGGNPRRRPPFEEQLASNMIIAGTPRTVIAKLRQVMEQTRPGIMAMWANDGAVSHRDSMTCIRLFGQEVLPAMREIARELDLKSPFEAATPVSLAFSADLAPKAPAAAAE</sequence>
<keyword evidence="5" id="KW-1185">Reference proteome</keyword>
<dbReference type="EMBL" id="BMKS01000005">
    <property type="protein sequence ID" value="GGG32860.1"/>
    <property type="molecule type" value="Genomic_DNA"/>
</dbReference>
<evidence type="ECO:0000259" key="3">
    <source>
        <dbReference type="Pfam" id="PF00296"/>
    </source>
</evidence>
<gene>
    <name evidence="4" type="ORF">GCM10010964_20900</name>
</gene>
<protein>
    <submittedName>
        <fullName evidence="4">Monooxygenase</fullName>
    </submittedName>
</protein>
<organism evidence="4 5">
    <name type="scientific">Caldovatus sediminis</name>
    <dbReference type="NCBI Taxonomy" id="2041189"/>
    <lineage>
        <taxon>Bacteria</taxon>
        <taxon>Pseudomonadati</taxon>
        <taxon>Pseudomonadota</taxon>
        <taxon>Alphaproteobacteria</taxon>
        <taxon>Acetobacterales</taxon>
        <taxon>Roseomonadaceae</taxon>
        <taxon>Caldovatus</taxon>
    </lineage>
</organism>
<dbReference type="InterPro" id="IPR050766">
    <property type="entry name" value="Bact_Lucif_Oxidored"/>
</dbReference>
<keyword evidence="1" id="KW-0560">Oxidoreductase</keyword>
<name>A0A8J3ECG4_9PROT</name>
<dbReference type="Proteomes" id="UP000597507">
    <property type="component" value="Unassembled WGS sequence"/>
</dbReference>
<evidence type="ECO:0000256" key="1">
    <source>
        <dbReference type="ARBA" id="ARBA00023002"/>
    </source>
</evidence>
<dbReference type="PANTHER" id="PTHR30137:SF8">
    <property type="entry name" value="BLR5498 PROTEIN"/>
    <property type="match status" value="1"/>
</dbReference>
<dbReference type="GO" id="GO:0016705">
    <property type="term" value="F:oxidoreductase activity, acting on paired donors, with incorporation or reduction of molecular oxygen"/>
    <property type="evidence" value="ECO:0007669"/>
    <property type="project" value="InterPro"/>
</dbReference>
<dbReference type="AlphaFoldDB" id="A0A8J3ECG4"/>
<comment type="caution">
    <text evidence="4">The sequence shown here is derived from an EMBL/GenBank/DDBJ whole genome shotgun (WGS) entry which is preliminary data.</text>
</comment>
<keyword evidence="2 4" id="KW-0503">Monooxygenase</keyword>
<feature type="domain" description="Luciferase-like" evidence="3">
    <location>
        <begin position="37"/>
        <end position="342"/>
    </location>
</feature>
<dbReference type="GO" id="GO:0004497">
    <property type="term" value="F:monooxygenase activity"/>
    <property type="evidence" value="ECO:0007669"/>
    <property type="project" value="UniProtKB-KW"/>
</dbReference>
<dbReference type="SUPFAM" id="SSF51679">
    <property type="entry name" value="Bacterial luciferase-like"/>
    <property type="match status" value="1"/>
</dbReference>
<dbReference type="InterPro" id="IPR036661">
    <property type="entry name" value="Luciferase-like_sf"/>
</dbReference>
<proteinExistence type="predicted"/>
<dbReference type="Pfam" id="PF00296">
    <property type="entry name" value="Bac_luciferase"/>
    <property type="match status" value="1"/>
</dbReference>
<dbReference type="Gene3D" id="3.20.20.30">
    <property type="entry name" value="Luciferase-like domain"/>
    <property type="match status" value="1"/>
</dbReference>
<dbReference type="RefSeq" id="WP_188899961.1">
    <property type="nucleotide sequence ID" value="NZ_BMKS01000005.1"/>
</dbReference>
<evidence type="ECO:0000256" key="2">
    <source>
        <dbReference type="ARBA" id="ARBA00023033"/>
    </source>
</evidence>
<dbReference type="PANTHER" id="PTHR30137">
    <property type="entry name" value="LUCIFERASE-LIKE MONOOXYGENASE"/>
    <property type="match status" value="1"/>
</dbReference>
<dbReference type="InterPro" id="IPR011251">
    <property type="entry name" value="Luciferase-like_dom"/>
</dbReference>
<accession>A0A8J3ECG4</accession>
<evidence type="ECO:0000313" key="4">
    <source>
        <dbReference type="EMBL" id="GGG32860.1"/>
    </source>
</evidence>
<reference evidence="4 5" key="1">
    <citation type="journal article" date="2014" name="Int. J. Syst. Evol. Microbiol.">
        <title>Complete genome sequence of Corynebacterium casei LMG S-19264T (=DSM 44701T), isolated from a smear-ripened cheese.</title>
        <authorList>
            <consortium name="US DOE Joint Genome Institute (JGI-PGF)"/>
            <person name="Walter F."/>
            <person name="Albersmeier A."/>
            <person name="Kalinowski J."/>
            <person name="Ruckert C."/>
        </authorList>
    </citation>
    <scope>NUCLEOTIDE SEQUENCE [LARGE SCALE GENOMIC DNA]</scope>
    <source>
        <strain evidence="4 5">CGMCC 1.16330</strain>
    </source>
</reference>